<keyword evidence="2" id="KW-0812">Transmembrane</keyword>
<feature type="region of interest" description="Disordered" evidence="1">
    <location>
        <begin position="75"/>
        <end position="109"/>
    </location>
</feature>
<evidence type="ECO:0000313" key="4">
    <source>
        <dbReference type="Proteomes" id="UP000770785"/>
    </source>
</evidence>
<feature type="region of interest" description="Disordered" evidence="1">
    <location>
        <begin position="1"/>
        <end position="26"/>
    </location>
</feature>
<feature type="transmembrane region" description="Helical" evidence="2">
    <location>
        <begin position="50"/>
        <end position="70"/>
    </location>
</feature>
<name>A0ABX0XH24_9BACT</name>
<dbReference type="Proteomes" id="UP000770785">
    <property type="component" value="Unassembled WGS sequence"/>
</dbReference>
<gene>
    <name evidence="3" type="ORF">GGR27_003697</name>
</gene>
<keyword evidence="2" id="KW-1133">Transmembrane helix</keyword>
<feature type="compositionally biased region" description="Low complexity" evidence="1">
    <location>
        <begin position="76"/>
        <end position="100"/>
    </location>
</feature>
<sequence>MSYNNKSSDQEEPGRGALNDKLGRYADPNVPPGFAFDDMPRLRGSASGKYRGWLLLLFLLLSMGGAYLIWSGGEGPSTPETGGKSVFAESTTNSESSTSSEGREDLTSENVAGELRSTVVFPGSGAPGAIALNNAPVARPLVVPASVPAGEIVVAAPVADNLDELRQERILSIEDVADTTVSLGKAKNIAAGILPVAPLDSVVFSQFTAGLPQVRAVVSEQPDSDGSGITSDRKALWVVDLTGGGVRTNIENSLTGNVGELSLGRRLGSNFMLSAGVGRVVLRNGYSLDAKTDARVFQPGTVDTIFQTPDGEFMRQTTTDSVAGVRHVSFQHTDRFRSYYLPVRLDWEARSGRFSYGAGVLVGYHFIQSQNVARVTEAGELVGFSPVAQARWRYGVRAVGGVRLTDRFGLRLNLEYGGALGRWGDLQATARGRVSVVGVVVGLRYCL</sequence>
<dbReference type="EMBL" id="JAATJH010000009">
    <property type="protein sequence ID" value="NJC28176.1"/>
    <property type="molecule type" value="Genomic_DNA"/>
</dbReference>
<comment type="caution">
    <text evidence="3">The sequence shown here is derived from an EMBL/GenBank/DDBJ whole genome shotgun (WGS) entry which is preliminary data.</text>
</comment>
<reference evidence="3 4" key="1">
    <citation type="submission" date="2020-03" db="EMBL/GenBank/DDBJ databases">
        <title>Genomic Encyclopedia of Type Strains, Phase IV (KMG-IV): sequencing the most valuable type-strain genomes for metagenomic binning, comparative biology and taxonomic classification.</title>
        <authorList>
            <person name="Goeker M."/>
        </authorList>
    </citation>
    <scope>NUCLEOTIDE SEQUENCE [LARGE SCALE GENOMIC DNA]</scope>
    <source>
        <strain evidence="3 4">DSM 105096</strain>
    </source>
</reference>
<evidence type="ECO:0008006" key="5">
    <source>
        <dbReference type="Google" id="ProtNLM"/>
    </source>
</evidence>
<evidence type="ECO:0000256" key="2">
    <source>
        <dbReference type="SAM" id="Phobius"/>
    </source>
</evidence>
<keyword evidence="4" id="KW-1185">Reference proteome</keyword>
<protein>
    <recommendedName>
        <fullName evidence="5">Outer membrane protein beta-barrel domain-containing protein</fullName>
    </recommendedName>
</protein>
<dbReference type="RefSeq" id="WP_168039942.1">
    <property type="nucleotide sequence ID" value="NZ_JAATJH010000009.1"/>
</dbReference>
<proteinExistence type="predicted"/>
<keyword evidence="2" id="KW-0472">Membrane</keyword>
<evidence type="ECO:0000313" key="3">
    <source>
        <dbReference type="EMBL" id="NJC28176.1"/>
    </source>
</evidence>
<organism evidence="3 4">
    <name type="scientific">Neolewinella antarctica</name>
    <dbReference type="NCBI Taxonomy" id="442734"/>
    <lineage>
        <taxon>Bacteria</taxon>
        <taxon>Pseudomonadati</taxon>
        <taxon>Bacteroidota</taxon>
        <taxon>Saprospiria</taxon>
        <taxon>Saprospirales</taxon>
        <taxon>Lewinellaceae</taxon>
        <taxon>Neolewinella</taxon>
    </lineage>
</organism>
<accession>A0ABX0XH24</accession>
<evidence type="ECO:0000256" key="1">
    <source>
        <dbReference type="SAM" id="MobiDB-lite"/>
    </source>
</evidence>